<feature type="region of interest" description="Disordered" evidence="1">
    <location>
        <begin position="1302"/>
        <end position="1694"/>
    </location>
</feature>
<feature type="region of interest" description="Disordered" evidence="1">
    <location>
        <begin position="1167"/>
        <end position="1206"/>
    </location>
</feature>
<feature type="compositionally biased region" description="Polar residues" evidence="1">
    <location>
        <begin position="1078"/>
        <end position="1103"/>
    </location>
</feature>
<feature type="compositionally biased region" description="Basic and acidic residues" evidence="1">
    <location>
        <begin position="879"/>
        <end position="889"/>
    </location>
</feature>
<feature type="compositionally biased region" description="Basic and acidic residues" evidence="1">
    <location>
        <begin position="911"/>
        <end position="921"/>
    </location>
</feature>
<feature type="compositionally biased region" description="Basic and acidic residues" evidence="1">
    <location>
        <begin position="1378"/>
        <end position="1396"/>
    </location>
</feature>
<feature type="region of interest" description="Disordered" evidence="1">
    <location>
        <begin position="1704"/>
        <end position="1723"/>
    </location>
</feature>
<dbReference type="InterPro" id="IPR011564">
    <property type="entry name" value="Telomer_end-bd_POT1/Cdc13"/>
</dbReference>
<feature type="compositionally biased region" description="Polar residues" evidence="1">
    <location>
        <begin position="794"/>
        <end position="805"/>
    </location>
</feature>
<organism evidence="3 4">
    <name type="scientific">Coniochaeta ligniaria NRRL 30616</name>
    <dbReference type="NCBI Taxonomy" id="1408157"/>
    <lineage>
        <taxon>Eukaryota</taxon>
        <taxon>Fungi</taxon>
        <taxon>Dikarya</taxon>
        <taxon>Ascomycota</taxon>
        <taxon>Pezizomycotina</taxon>
        <taxon>Sordariomycetes</taxon>
        <taxon>Sordariomycetidae</taxon>
        <taxon>Coniochaetales</taxon>
        <taxon>Coniochaetaceae</taxon>
        <taxon>Coniochaeta</taxon>
    </lineage>
</organism>
<feature type="region of interest" description="Disordered" evidence="1">
    <location>
        <begin position="207"/>
        <end position="466"/>
    </location>
</feature>
<feature type="compositionally biased region" description="Polar residues" evidence="1">
    <location>
        <begin position="891"/>
        <end position="901"/>
    </location>
</feature>
<feature type="compositionally biased region" description="Polar residues" evidence="1">
    <location>
        <begin position="972"/>
        <end position="987"/>
    </location>
</feature>
<gene>
    <name evidence="3" type="ORF">CONLIGDRAFT_644017</name>
</gene>
<dbReference type="GO" id="GO:0000723">
    <property type="term" value="P:telomere maintenance"/>
    <property type="evidence" value="ECO:0007669"/>
    <property type="project" value="InterPro"/>
</dbReference>
<dbReference type="Gene3D" id="2.40.50.140">
    <property type="entry name" value="Nucleic acid-binding proteins"/>
    <property type="match status" value="1"/>
</dbReference>
<dbReference type="InParanoid" id="A0A1J7IS07"/>
<reference evidence="3 4" key="1">
    <citation type="submission" date="2016-10" db="EMBL/GenBank/DDBJ databases">
        <title>Draft genome sequence of Coniochaeta ligniaria NRRL30616, a lignocellulolytic fungus for bioabatement of inhibitors in plant biomass hydrolysates.</title>
        <authorList>
            <consortium name="DOE Joint Genome Institute"/>
            <person name="Jimenez D.J."/>
            <person name="Hector R.E."/>
            <person name="Riley R."/>
            <person name="Sun H."/>
            <person name="Grigoriev I.V."/>
            <person name="Van Elsas J.D."/>
            <person name="Nichols N.N."/>
        </authorList>
    </citation>
    <scope>NUCLEOTIDE SEQUENCE [LARGE SCALE GENOMIC DNA]</scope>
    <source>
        <strain evidence="3 4">NRRL 30616</strain>
    </source>
</reference>
<evidence type="ECO:0000259" key="2">
    <source>
        <dbReference type="SMART" id="SM00976"/>
    </source>
</evidence>
<dbReference type="CDD" id="cd04497">
    <property type="entry name" value="hPOT1_OB1_like"/>
    <property type="match status" value="1"/>
</dbReference>
<feature type="domain" description="Telomeric single stranded DNA binding POT1/Cdc13" evidence="2">
    <location>
        <begin position="1737"/>
        <end position="1872"/>
    </location>
</feature>
<feature type="compositionally biased region" description="Polar residues" evidence="1">
    <location>
        <begin position="312"/>
        <end position="321"/>
    </location>
</feature>
<dbReference type="OrthoDB" id="5363079at2759"/>
<evidence type="ECO:0000256" key="1">
    <source>
        <dbReference type="SAM" id="MobiDB-lite"/>
    </source>
</evidence>
<dbReference type="Pfam" id="PF02765">
    <property type="entry name" value="POT1"/>
    <property type="match status" value="1"/>
</dbReference>
<feature type="compositionally biased region" description="Low complexity" evidence="1">
    <location>
        <begin position="733"/>
        <end position="756"/>
    </location>
</feature>
<feature type="compositionally biased region" description="Low complexity" evidence="1">
    <location>
        <begin position="1671"/>
        <end position="1687"/>
    </location>
</feature>
<protein>
    <recommendedName>
        <fullName evidence="2">Telomeric single stranded DNA binding POT1/Cdc13 domain-containing protein</fullName>
    </recommendedName>
</protein>
<feature type="compositionally biased region" description="Acidic residues" evidence="1">
    <location>
        <begin position="563"/>
        <end position="575"/>
    </location>
</feature>
<dbReference type="Proteomes" id="UP000182658">
    <property type="component" value="Unassembled WGS sequence"/>
</dbReference>
<feature type="compositionally biased region" description="Basic and acidic residues" evidence="1">
    <location>
        <begin position="1004"/>
        <end position="1038"/>
    </location>
</feature>
<feature type="compositionally biased region" description="Acidic residues" evidence="1">
    <location>
        <begin position="667"/>
        <end position="708"/>
    </location>
</feature>
<feature type="compositionally biased region" description="Acidic residues" evidence="1">
    <location>
        <begin position="1315"/>
        <end position="1360"/>
    </location>
</feature>
<proteinExistence type="predicted"/>
<feature type="compositionally biased region" description="Basic and acidic residues" evidence="1">
    <location>
        <begin position="1603"/>
        <end position="1613"/>
    </location>
</feature>
<feature type="compositionally biased region" description="Pro residues" evidence="1">
    <location>
        <begin position="245"/>
        <end position="255"/>
    </location>
</feature>
<dbReference type="SUPFAM" id="SSF50249">
    <property type="entry name" value="Nucleic acid-binding proteins"/>
    <property type="match status" value="1"/>
</dbReference>
<feature type="compositionally biased region" description="Polar residues" evidence="1">
    <location>
        <begin position="1115"/>
        <end position="1125"/>
    </location>
</feature>
<feature type="compositionally biased region" description="Polar residues" evidence="1">
    <location>
        <begin position="1472"/>
        <end position="1483"/>
    </location>
</feature>
<feature type="compositionally biased region" description="Polar residues" evidence="1">
    <location>
        <begin position="867"/>
        <end position="878"/>
    </location>
</feature>
<sequence length="1900" mass="206415">MSSASAGFPLLEARSPTPIASLHPDLPDQSSRAVTGEVTLVWPYNSATKSLAFLLAEPDVRLRRDKGQVRIQLLGSSAKAVADIRLGGGDTVALALDGVDWVKDNSVVRVPGSRVDWQLQFSEKLILQARIGDQRELKDINVDHPERDIPPPTPKLIRPAEEEVQIAAAPANGEPTIPIINPITMELEEYPSPAFIKRARLSYGALFEGGDDNFEEDGGVKGRGRKRTRFGRESSSWRYTSQSPSPTPEAEPETPPHTADAAVEVDVKEPSPLKPPMADEGCQTMDIDTAPVQKEAPVVEAPSGDESRRENQPTSLTKDQPSQPPHPPRTQLPVGRQEEVETRNSSVSTQPEPDKLSTVLGAAASPGKFGSNTLFGSFTASDSGYDRPRFGTASPAEGGGLGIANQVRFGFSHTPQTTHPQPPQPQPEPSRQSQLLSHSAPAPLQAGEAYPESHLEPSDPSKYADMETYVDQAQQEMEAEPQYAYDGQDLNLPASESFGGGQFDMATQAQGYNQVEGGHFGADALDEGTRITTDGYAIHNDEIDVGKVPPGFASFSGGHDNAIGEEDFEEDDEEQPYIAGEDFVENDELEDDLDDEVAVDDSDDAEYGPEGEILEQGDYDQREYNIPEEDQDELSEEEHQNELETLAQNNYPDVIDEDELYNRIDDDQSDEDEEGSGAVDDDQGSYDQEEEGFDEDDDQGSFDDDEVSTEASYSDGPDAFYDNTSQTWVPRGQAQTQPAAPAAPSAPKGPVIIDLLSSDDDDDEPPAKPVKQAMPLPTKPTGASVSMPFEPVKQDSTPTLQNLNAGDQHDAVLEPSPAPEQRFAQNESARRKSSGSHLYGEHTEEPPDDSNMDLHLPSTPPPEKQEASVSAGTGTQEEAMSHTDAKYDATDVSSPEENAANSIPGLNGAAESREVDRDPKPVEAASGGERGEDGPSVVASSVLHSPPIQEEKGAVSPEAGKVPSQKIHASEDQQTTDAVTQHVSSPLRSLGDADETEAGPESSDMTKRDVDEVERLFDEYEPDRDITIGMDNHVDRAPAQDSTETPKEATPQADKAVETTGLQETDRGVLHNSDENYSRPQNAPSSPPHSQSFASQVFNSSPRTEGDVGQLPTPMETQPSQAFVSQAPTSDIAQIPYSSDNEPAEAPVTVMETTIGTHVHVEQQVLIPSEEDENNTTNPDVDMIDAHAEDEDDAPSPVAEHTSALTDDLDVEDEMDIENQIQAQLQVEIVQTTVQEGQDQLSIVQETRRVSVSHVGSMDVACAEATPVPDQDADQSVEDIPMEPASLDDAIQEELMLQDTVESKLASEFGREGDAAEVQDDNDVEDDDEMEDLTEAAAEEEVAEEEVDDEAGDAEDEPPQEEATAPEVTQEETALAEPTRDEEPLERTAQGHEAEHQGTPQQESEQSVESTIAVLPDDWTPLTVPPDDDEVVLLGEADTPQPRSTIPVVPQEGDLVTISEENTPEQPELKDTNQASATTTPQKPKQELEVLIRPQTRSRKARDQQSQSEEAAPQDDVSARETTKELSPEVSKAPRRATGGSKRSTRQQSQSEEAAPQDDVSARETTKELSPDVSKAPRRATGGSKRSTRQQSQSEEAAPQDDVSARETTKELSPDVSKAPRRATGGSKRSTRAKETRDPSIELAKASIQKRGAGRNRLEPVALEPRRTRQRSASLQAAASSQRTATSEIDEEEDSSVALAKAALESPSKKAVEHASPTETTSRADLLRRLRITLAEFTPLRSLRHHKKGHPHILAVVACDPLEPLRTKHRDFHTTVTVTDASVAPDQVVEVQFSELHKAYLPAVKQGDTMVLRNFEIVSLPGREFALKQRDEESSWAVYDADYELPGGKGGPDFEIQQQVKDYLHDLRVWYTDLDVLDREKLATAVTKLAETARGESVSG</sequence>
<feature type="compositionally biased region" description="Acidic residues" evidence="1">
    <location>
        <begin position="582"/>
        <end position="618"/>
    </location>
</feature>
<dbReference type="InterPro" id="IPR012340">
    <property type="entry name" value="NA-bd_OB-fold"/>
</dbReference>
<dbReference type="EMBL" id="KV875097">
    <property type="protein sequence ID" value="OIW29979.1"/>
    <property type="molecule type" value="Genomic_DNA"/>
</dbReference>
<accession>A0A1J7IS07</accession>
<dbReference type="GO" id="GO:0000781">
    <property type="term" value="C:chromosome, telomeric region"/>
    <property type="evidence" value="ECO:0007669"/>
    <property type="project" value="InterPro"/>
</dbReference>
<name>A0A1J7IS07_9PEZI</name>
<feature type="region of interest" description="Disordered" evidence="1">
    <location>
        <begin position="549"/>
        <end position="1125"/>
    </location>
</feature>
<feature type="compositionally biased region" description="Basic and acidic residues" evidence="1">
    <location>
        <begin position="1064"/>
        <end position="1077"/>
    </location>
</feature>
<keyword evidence="4" id="KW-1185">Reference proteome</keyword>
<evidence type="ECO:0000313" key="3">
    <source>
        <dbReference type="EMBL" id="OIW29979.1"/>
    </source>
</evidence>
<dbReference type="GO" id="GO:0003677">
    <property type="term" value="F:DNA binding"/>
    <property type="evidence" value="ECO:0007669"/>
    <property type="project" value="InterPro"/>
</dbReference>
<feature type="compositionally biased region" description="Basic and acidic residues" evidence="1">
    <location>
        <begin position="1517"/>
        <end position="1527"/>
    </location>
</feature>
<dbReference type="STRING" id="1408157.A0A1J7IS07"/>
<feature type="compositionally biased region" description="Basic and acidic residues" evidence="1">
    <location>
        <begin position="1560"/>
        <end position="1570"/>
    </location>
</feature>
<evidence type="ECO:0000313" key="4">
    <source>
        <dbReference type="Proteomes" id="UP000182658"/>
    </source>
</evidence>
<feature type="compositionally biased region" description="Acidic residues" evidence="1">
    <location>
        <begin position="626"/>
        <end position="636"/>
    </location>
</feature>
<feature type="compositionally biased region" description="Polar residues" evidence="1">
    <location>
        <begin position="1398"/>
        <end position="1410"/>
    </location>
</feature>
<feature type="compositionally biased region" description="Polar residues" evidence="1">
    <location>
        <begin position="370"/>
        <end position="382"/>
    </location>
</feature>
<dbReference type="SMART" id="SM00976">
    <property type="entry name" value="Telo_bind"/>
    <property type="match status" value="1"/>
</dbReference>
<feature type="compositionally biased region" description="Basic and acidic residues" evidence="1">
    <location>
        <begin position="451"/>
        <end position="465"/>
    </location>
</feature>